<dbReference type="KEGG" id="tvr:TVD_04095"/>
<protein>
    <submittedName>
        <fullName evidence="9">Membrane protein</fullName>
    </submittedName>
</protein>
<dbReference type="GO" id="GO:0005385">
    <property type="term" value="F:zinc ion transmembrane transporter activity"/>
    <property type="evidence" value="ECO:0007669"/>
    <property type="project" value="TreeGrafter"/>
</dbReference>
<feature type="transmembrane region" description="Helical" evidence="8">
    <location>
        <begin position="121"/>
        <end position="144"/>
    </location>
</feature>
<feature type="transmembrane region" description="Helical" evidence="8">
    <location>
        <begin position="89"/>
        <end position="109"/>
    </location>
</feature>
<keyword evidence="7 8" id="KW-0472">Membrane</keyword>
<feature type="transmembrane region" description="Helical" evidence="8">
    <location>
        <begin position="288"/>
        <end position="305"/>
    </location>
</feature>
<accession>A0A0G3G036</accession>
<feature type="transmembrane region" description="Helical" evidence="8">
    <location>
        <begin position="55"/>
        <end position="77"/>
    </location>
</feature>
<feature type="transmembrane region" description="Helical" evidence="8">
    <location>
        <begin position="195"/>
        <end position="218"/>
    </location>
</feature>
<dbReference type="STRING" id="106634.TVD_04095"/>
<evidence type="ECO:0000313" key="9">
    <source>
        <dbReference type="EMBL" id="AKJ94600.1"/>
    </source>
</evidence>
<dbReference type="Proteomes" id="UP000064201">
    <property type="component" value="Chromosome"/>
</dbReference>
<sequence length="306" mass="31840">MTEPSPAASEPDHGKPVPRIFLVGSLIALAVFIWLVSLLWPMLEERIADLSTLQIGLLASFVAGLMTAVGAIPIFFLRRISQSVEDAMMGFGAGVMLSATAFELVLPSVEQAEAQYGGVGMAIVVLAVGIGLGGGALLALHKLVPHEHFFIGPQSGADPQKIRRVWLFIFAIALHNLPEGLAVGVGFGGDDVSDGIALAIGIGLQNMPEGLVVAIALLSLGYSKWAAFGVTLLTGLVQPIGGLIGAGAITLMEFLLPWGLAFAAGAMLFVISHEIIPESHRKGHEAQATVGVLVGFVVLLAIDMAL</sequence>
<dbReference type="PATRIC" id="fig|106634.4.peg.833"/>
<keyword evidence="4 8" id="KW-0812">Transmembrane</keyword>
<organism evidence="9 10">
    <name type="scientific">Thioalkalivibrio versutus</name>
    <dbReference type="NCBI Taxonomy" id="106634"/>
    <lineage>
        <taxon>Bacteria</taxon>
        <taxon>Pseudomonadati</taxon>
        <taxon>Pseudomonadota</taxon>
        <taxon>Gammaproteobacteria</taxon>
        <taxon>Chromatiales</taxon>
        <taxon>Ectothiorhodospiraceae</taxon>
        <taxon>Thioalkalivibrio</taxon>
    </lineage>
</organism>
<dbReference type="Pfam" id="PF02535">
    <property type="entry name" value="Zip"/>
    <property type="match status" value="1"/>
</dbReference>
<dbReference type="InterPro" id="IPR003689">
    <property type="entry name" value="ZIP"/>
</dbReference>
<feature type="transmembrane region" description="Helical" evidence="8">
    <location>
        <begin position="165"/>
        <end position="189"/>
    </location>
</feature>
<dbReference type="RefSeq" id="WP_047250880.1">
    <property type="nucleotide sequence ID" value="NZ_CP011367.1"/>
</dbReference>
<dbReference type="PANTHER" id="PTHR11040">
    <property type="entry name" value="ZINC/IRON TRANSPORTER"/>
    <property type="match status" value="1"/>
</dbReference>
<dbReference type="AlphaFoldDB" id="A0A0G3G036"/>
<dbReference type="GO" id="GO:0005886">
    <property type="term" value="C:plasma membrane"/>
    <property type="evidence" value="ECO:0007669"/>
    <property type="project" value="UniProtKB-SubCell"/>
</dbReference>
<evidence type="ECO:0000256" key="3">
    <source>
        <dbReference type="ARBA" id="ARBA00022475"/>
    </source>
</evidence>
<comment type="subcellular location">
    <subcellularLocation>
        <location evidence="1">Cell membrane</location>
        <topology evidence="1">Multi-pass membrane protein</topology>
    </subcellularLocation>
</comment>
<keyword evidence="6 8" id="KW-1133">Transmembrane helix</keyword>
<evidence type="ECO:0000256" key="5">
    <source>
        <dbReference type="ARBA" id="ARBA00022833"/>
    </source>
</evidence>
<feature type="transmembrane region" description="Helical" evidence="8">
    <location>
        <begin position="225"/>
        <end position="249"/>
    </location>
</feature>
<keyword evidence="5" id="KW-0862">Zinc</keyword>
<feature type="transmembrane region" description="Helical" evidence="8">
    <location>
        <begin position="20"/>
        <end position="43"/>
    </location>
</feature>
<keyword evidence="10" id="KW-1185">Reference proteome</keyword>
<proteinExistence type="inferred from homology"/>
<evidence type="ECO:0000256" key="1">
    <source>
        <dbReference type="ARBA" id="ARBA00004651"/>
    </source>
</evidence>
<evidence type="ECO:0000256" key="8">
    <source>
        <dbReference type="SAM" id="Phobius"/>
    </source>
</evidence>
<evidence type="ECO:0000256" key="7">
    <source>
        <dbReference type="ARBA" id="ARBA00023136"/>
    </source>
</evidence>
<dbReference type="PANTHER" id="PTHR11040:SF211">
    <property type="entry name" value="ZINC TRANSPORTER ZIP11"/>
    <property type="match status" value="1"/>
</dbReference>
<keyword evidence="3" id="KW-1003">Cell membrane</keyword>
<comment type="similarity">
    <text evidence="2">Belongs to the ZIP transporter (TC 2.A.5) family.</text>
</comment>
<dbReference type="OrthoDB" id="9787346at2"/>
<evidence type="ECO:0000256" key="4">
    <source>
        <dbReference type="ARBA" id="ARBA00022692"/>
    </source>
</evidence>
<evidence type="ECO:0000256" key="2">
    <source>
        <dbReference type="ARBA" id="ARBA00006939"/>
    </source>
</evidence>
<evidence type="ECO:0000256" key="6">
    <source>
        <dbReference type="ARBA" id="ARBA00022989"/>
    </source>
</evidence>
<reference evidence="9 10" key="1">
    <citation type="submission" date="2015-04" db="EMBL/GenBank/DDBJ databases">
        <title>Complete Sequence for the Genome of the Thioalkalivibrio versutus D301.</title>
        <authorList>
            <person name="Mu T."/>
            <person name="Zhou J."/>
            <person name="Xu X."/>
        </authorList>
    </citation>
    <scope>NUCLEOTIDE SEQUENCE [LARGE SCALE GENOMIC DNA]</scope>
    <source>
        <strain evidence="9 10">D301</strain>
    </source>
</reference>
<gene>
    <name evidence="9" type="ORF">TVD_04095</name>
</gene>
<evidence type="ECO:0000313" key="10">
    <source>
        <dbReference type="Proteomes" id="UP000064201"/>
    </source>
</evidence>
<feature type="transmembrane region" description="Helical" evidence="8">
    <location>
        <begin position="255"/>
        <end position="276"/>
    </location>
</feature>
<name>A0A0G3G036_9GAMM</name>
<dbReference type="EMBL" id="CP011367">
    <property type="protein sequence ID" value="AKJ94600.1"/>
    <property type="molecule type" value="Genomic_DNA"/>
</dbReference>